<gene>
    <name evidence="1" type="ORF">SAMN04487861_103123</name>
</gene>
<evidence type="ECO:0000313" key="2">
    <source>
        <dbReference type="Proteomes" id="UP000183639"/>
    </source>
</evidence>
<organism evidence="1 2">
    <name type="scientific">Selenomonas ruminantium</name>
    <dbReference type="NCBI Taxonomy" id="971"/>
    <lineage>
        <taxon>Bacteria</taxon>
        <taxon>Bacillati</taxon>
        <taxon>Bacillota</taxon>
        <taxon>Negativicutes</taxon>
        <taxon>Selenomonadales</taxon>
        <taxon>Selenomonadaceae</taxon>
        <taxon>Selenomonas</taxon>
    </lineage>
</organism>
<dbReference type="EMBL" id="FOQK01000003">
    <property type="protein sequence ID" value="SFH73550.1"/>
    <property type="molecule type" value="Genomic_DNA"/>
</dbReference>
<evidence type="ECO:0008006" key="3">
    <source>
        <dbReference type="Google" id="ProtNLM"/>
    </source>
</evidence>
<proteinExistence type="predicted"/>
<dbReference type="Proteomes" id="UP000183639">
    <property type="component" value="Unassembled WGS sequence"/>
</dbReference>
<evidence type="ECO:0000313" key="1">
    <source>
        <dbReference type="EMBL" id="SFH73550.1"/>
    </source>
</evidence>
<protein>
    <recommendedName>
        <fullName evidence="3">DUF4127 family protein</fullName>
    </recommendedName>
</protein>
<reference evidence="1 2" key="1">
    <citation type="submission" date="2016-10" db="EMBL/GenBank/DDBJ databases">
        <authorList>
            <person name="de Groot N.N."/>
        </authorList>
    </citation>
    <scope>NUCLEOTIDE SEQUENCE [LARGE SCALE GENOMIC DNA]</scope>
    <source>
        <strain evidence="1 2">Z108</strain>
    </source>
</reference>
<sequence length="561" mass="63409">MSRQGIEGSGFLKRRILALVLVLGVMVMALPMASARHKQNVVPRIIYVPHDNRPISNQQTAEVVQKLGYEVIVPPDKLLGNRQDLGHPDELWAWLKENARDADAAVVSSDSLIYGSLVGSRKHSYTKEQILARTENFKSFRKENPKLPLYVFGSIMRTPRSGAASGHEEPEYYRSYGADIFRYTVLKDKEEVEGLTRRETKEAAFLEELIPRKHMQDWLGRRDKNYSANQQLIKLTRGKLFNYLVLGRDDNAPYSRTHMESRHLDEEGKDLGKTEFQTMAGIDEMGMLLMSRAVNNLRKDVPFVYVRYNWGRGPATVPAYSDERISASVSSAITAGGGMPVTSPANADLVLTVNTNPNGKTYEANDRANDGRPREGTAYFADIVQEYVGKGYPVGIADIAYANGADNALMEELKKRGLLFKIKAYSGWNTPTNSSGFVIGAGMLTKYMKDADVDELLLTRYLDDWGYQANVRNIVARQLTWLRGDGFYGSLDAKREAVGLRSTRLMEQFVQENLPPFKSLEDINVTFPWNRMFESDIQRGERKDFRYFMNTAAEKTKKTAK</sequence>
<accession>A0A1I3CG88</accession>
<dbReference type="AlphaFoldDB" id="A0A1I3CG88"/>
<name>A0A1I3CG88_SELRU</name>
<dbReference type="InterPro" id="IPR025394">
    <property type="entry name" value="DUF4127"/>
</dbReference>
<dbReference type="Pfam" id="PF13552">
    <property type="entry name" value="DUF4127"/>
    <property type="match status" value="1"/>
</dbReference>